<evidence type="ECO:0000259" key="11">
    <source>
        <dbReference type="Pfam" id="PF13193"/>
    </source>
</evidence>
<dbReference type="InterPro" id="IPR011963">
    <property type="entry name" value="DHB_AMP_lig"/>
</dbReference>
<dbReference type="Proteomes" id="UP000675920">
    <property type="component" value="Unplaced"/>
</dbReference>
<reference evidence="13" key="1">
    <citation type="submission" date="2025-08" db="UniProtKB">
        <authorList>
            <consortium name="RefSeq"/>
        </authorList>
    </citation>
    <scope>IDENTIFICATION</scope>
</reference>
<feature type="domain" description="AMP-dependent synthetase/ligase" evidence="10">
    <location>
        <begin position="38"/>
        <end position="425"/>
    </location>
</feature>
<evidence type="ECO:0000256" key="8">
    <source>
        <dbReference type="ARBA" id="ARBA00042773"/>
    </source>
</evidence>
<evidence type="ECO:0000256" key="1">
    <source>
        <dbReference type="ARBA" id="ARBA00004170"/>
    </source>
</evidence>
<evidence type="ECO:0000313" key="12">
    <source>
        <dbReference type="Proteomes" id="UP000675920"/>
    </source>
</evidence>
<dbReference type="Gene3D" id="3.40.50.980">
    <property type="match status" value="2"/>
</dbReference>
<evidence type="ECO:0000256" key="2">
    <source>
        <dbReference type="ARBA" id="ARBA00004924"/>
    </source>
</evidence>
<feature type="domain" description="AMP-binding enzyme C-terminal" evidence="11">
    <location>
        <begin position="476"/>
        <end position="551"/>
    </location>
</feature>
<evidence type="ECO:0000256" key="5">
    <source>
        <dbReference type="ARBA" id="ARBA00023136"/>
    </source>
</evidence>
<proteinExistence type="predicted"/>
<evidence type="ECO:0000256" key="3">
    <source>
        <dbReference type="ARBA" id="ARBA00005005"/>
    </source>
</evidence>
<organism evidence="12 13">
    <name type="scientific">Derxia gummosa DSM 723</name>
    <dbReference type="NCBI Taxonomy" id="1121388"/>
    <lineage>
        <taxon>Bacteria</taxon>
        <taxon>Pseudomonadati</taxon>
        <taxon>Pseudomonadota</taxon>
        <taxon>Betaproteobacteria</taxon>
        <taxon>Burkholderiales</taxon>
        <taxon>Alcaligenaceae</taxon>
        <taxon>Derxia</taxon>
    </lineage>
</organism>
<dbReference type="SUPFAM" id="SSF56801">
    <property type="entry name" value="Acetyl-CoA synthetase-like"/>
    <property type="match status" value="1"/>
</dbReference>
<dbReference type="InterPro" id="IPR000873">
    <property type="entry name" value="AMP-dep_synth/lig_dom"/>
</dbReference>
<dbReference type="Gene3D" id="3.30.300.30">
    <property type="match status" value="1"/>
</dbReference>
<sequence length="611" mass="64273">MSAAVRAPLPGFVPWPDDVAARYRALGCWTGETFGELLRRRAAAHPDRLALVCGERRWRYTELDAAADRLAAGLHRAGIGARDRVVVQLPNVGEFFVVVFALFRLGALPVFAQPAHRQAEISHFLRHAEAKAWVIAAPDAADPLAFDHRALARQVLAGLDGAPPRVIVAGEAQEFTSLAALEADGAGTAAGASPGAARETGRAAPALPPGPTADEVAFLQLSGGSTGLPKLIARTHDDYAYSIRRSNEVCGIGEDAVYLCALPVAHNFPLSSPGTLGVLMAGGCVVLAPRPDADTCFRLIAAHRVTITAVVPPLAQAWLDAARTRRPDLSSLRWLQVGGARLADDIARRIGAELGCPVQQVFGMAEGLVNYTRADDPPELVVSTQGRPMSPFDEVRVVDDDDRDLPDGTPGHLLARGPYTIRGYYRAEQHNARAFTADGYYRTGDIVRRLPGGHLVVEGRAKDQINRGGDKIAAEEVEGHLLAHPAVFDAALVGLPDAWLGERSCAVIVARGPAPKRAALVAFLRERGLADYKLPDRVEVVDALPKTAIGKVDKRALRARFGTPPGTPASAAPTPSASAASAPSASAASAPPTSAPSTAAANAPPTETTAA</sequence>
<comment type="subcellular location">
    <subcellularLocation>
        <location evidence="1">Membrane</location>
        <topology evidence="1">Peripheral membrane protein</topology>
    </subcellularLocation>
</comment>
<dbReference type="GO" id="GO:0016020">
    <property type="term" value="C:membrane"/>
    <property type="evidence" value="ECO:0007669"/>
    <property type="project" value="UniProtKB-SubCell"/>
</dbReference>
<feature type="region of interest" description="Disordered" evidence="9">
    <location>
        <begin position="559"/>
        <end position="611"/>
    </location>
</feature>
<keyword evidence="12" id="KW-1185">Reference proteome</keyword>
<dbReference type="InterPro" id="IPR025110">
    <property type="entry name" value="AMP-bd_C"/>
</dbReference>
<dbReference type="GO" id="GO:0019290">
    <property type="term" value="P:siderophore biosynthetic process"/>
    <property type="evidence" value="ECO:0007669"/>
    <property type="project" value="InterPro"/>
</dbReference>
<evidence type="ECO:0000259" key="10">
    <source>
        <dbReference type="Pfam" id="PF00501"/>
    </source>
</evidence>
<evidence type="ECO:0000256" key="9">
    <source>
        <dbReference type="SAM" id="MobiDB-lite"/>
    </source>
</evidence>
<dbReference type="PANTHER" id="PTHR43767">
    <property type="entry name" value="LONG-CHAIN-FATTY-ACID--COA LIGASE"/>
    <property type="match status" value="1"/>
</dbReference>
<evidence type="ECO:0000256" key="6">
    <source>
        <dbReference type="ARBA" id="ARBA00026121"/>
    </source>
</evidence>
<dbReference type="Pfam" id="PF13193">
    <property type="entry name" value="AMP-binding_C"/>
    <property type="match status" value="1"/>
</dbReference>
<protein>
    <recommendedName>
        <fullName evidence="7">Long-chain-fatty-acid--CoA ligase</fullName>
        <ecNumber evidence="6">6.2.1.3</ecNumber>
    </recommendedName>
    <alternativeName>
        <fullName evidence="8">Long-chain acyl-CoA synthetase</fullName>
    </alternativeName>
</protein>
<dbReference type="Pfam" id="PF00501">
    <property type="entry name" value="AMP-binding"/>
    <property type="match status" value="1"/>
</dbReference>
<dbReference type="Gene3D" id="2.30.38.10">
    <property type="entry name" value="Luciferase, Domain 3"/>
    <property type="match status" value="1"/>
</dbReference>
<dbReference type="InterPro" id="IPR050237">
    <property type="entry name" value="ATP-dep_AMP-bd_enzyme"/>
</dbReference>
<comment type="pathway">
    <text evidence="2">Siderophore biosynthesis.</text>
</comment>
<dbReference type="GO" id="GO:0004467">
    <property type="term" value="F:long-chain fatty acid-CoA ligase activity"/>
    <property type="evidence" value="ECO:0007669"/>
    <property type="project" value="UniProtKB-EC"/>
</dbReference>
<dbReference type="PANTHER" id="PTHR43767:SF8">
    <property type="entry name" value="LONG-CHAIN-FATTY-ACID--COA LIGASE"/>
    <property type="match status" value="1"/>
</dbReference>
<dbReference type="InterPro" id="IPR020845">
    <property type="entry name" value="AMP-binding_CS"/>
</dbReference>
<keyword evidence="5" id="KW-0472">Membrane</keyword>
<dbReference type="EC" id="6.2.1.3" evidence="6"/>
<dbReference type="InterPro" id="IPR045851">
    <property type="entry name" value="AMP-bd_C_sf"/>
</dbReference>
<dbReference type="OrthoDB" id="9766486at2"/>
<feature type="compositionally biased region" description="Low complexity" evidence="9">
    <location>
        <begin position="568"/>
        <end position="611"/>
    </location>
</feature>
<dbReference type="NCBIfam" id="TIGR02275">
    <property type="entry name" value="DHB_AMP_lig"/>
    <property type="match status" value="1"/>
</dbReference>
<accession>A0A8B6XBD7</accession>
<dbReference type="FunFam" id="2.30.38.10:FF:000003">
    <property type="entry name" value="Vibriobactin-specific 2,3-dihydroxybenzoate-AMP ligase"/>
    <property type="match status" value="1"/>
</dbReference>
<dbReference type="PROSITE" id="PS00455">
    <property type="entry name" value="AMP_BINDING"/>
    <property type="match status" value="1"/>
</dbReference>
<feature type="region of interest" description="Disordered" evidence="9">
    <location>
        <begin position="189"/>
        <end position="209"/>
    </location>
</feature>
<evidence type="ECO:0000256" key="4">
    <source>
        <dbReference type="ARBA" id="ARBA00022598"/>
    </source>
</evidence>
<dbReference type="RefSeq" id="WP_084545065.1">
    <property type="nucleotide sequence ID" value="NZ_AXWS01000013.1"/>
</dbReference>
<comment type="pathway">
    <text evidence="3">Lipid metabolism; fatty acid beta-oxidation.</text>
</comment>
<dbReference type="GO" id="GO:0008668">
    <property type="term" value="F:2,3-dihydroxybenzoate--[aryl-carrier protein] ligase"/>
    <property type="evidence" value="ECO:0007669"/>
    <property type="project" value="InterPro"/>
</dbReference>
<dbReference type="AlphaFoldDB" id="A0A8B6XBD7"/>
<evidence type="ECO:0000256" key="7">
    <source>
        <dbReference type="ARBA" id="ARBA00039545"/>
    </source>
</evidence>
<keyword evidence="4" id="KW-0436">Ligase</keyword>
<name>A0A8B6XBD7_9BURK</name>
<evidence type="ECO:0000313" key="13">
    <source>
        <dbReference type="RefSeq" id="WP_084545065.1"/>
    </source>
</evidence>